<feature type="chain" id="PRO_5046084182" evidence="2">
    <location>
        <begin position="26"/>
        <end position="344"/>
    </location>
</feature>
<dbReference type="Proteomes" id="UP001595387">
    <property type="component" value="Unassembled WGS sequence"/>
</dbReference>
<dbReference type="PROSITE" id="PS51257">
    <property type="entry name" value="PROKAR_LIPOPROTEIN"/>
    <property type="match status" value="1"/>
</dbReference>
<feature type="signal peptide" evidence="2">
    <location>
        <begin position="1"/>
        <end position="25"/>
    </location>
</feature>
<evidence type="ECO:0000256" key="1">
    <source>
        <dbReference type="SAM" id="MobiDB-lite"/>
    </source>
</evidence>
<dbReference type="EMBL" id="JBHRRZ010000010">
    <property type="protein sequence ID" value="MFC2947886.1"/>
    <property type="molecule type" value="Genomic_DNA"/>
</dbReference>
<dbReference type="InterPro" id="IPR002477">
    <property type="entry name" value="Peptidoglycan-bd-like"/>
</dbReference>
<feature type="domain" description="D-alanyl-D-alanine carboxypeptidase-like core" evidence="4">
    <location>
        <begin position="195"/>
        <end position="323"/>
    </location>
</feature>
<dbReference type="CDD" id="cd14852">
    <property type="entry name" value="LD-carboxypeptidase"/>
    <property type="match status" value="1"/>
</dbReference>
<protein>
    <submittedName>
        <fullName evidence="5">D-alanyl-D-alanine carboxypeptidase family protein</fullName>
    </submittedName>
</protein>
<evidence type="ECO:0000259" key="4">
    <source>
        <dbReference type="Pfam" id="PF02557"/>
    </source>
</evidence>
<accession>A0ABV7A4D8</accession>
<feature type="compositionally biased region" description="Polar residues" evidence="1">
    <location>
        <begin position="141"/>
        <end position="150"/>
    </location>
</feature>
<dbReference type="Pfam" id="PF02557">
    <property type="entry name" value="VanY"/>
    <property type="match status" value="1"/>
</dbReference>
<evidence type="ECO:0000259" key="3">
    <source>
        <dbReference type="Pfam" id="PF01471"/>
    </source>
</evidence>
<dbReference type="InterPro" id="IPR003709">
    <property type="entry name" value="VanY-like_core_dom"/>
</dbReference>
<dbReference type="PANTHER" id="PTHR34385:SF1">
    <property type="entry name" value="PEPTIDOGLYCAN L-ALANYL-D-GLUTAMATE ENDOPEPTIDASE CWLK"/>
    <property type="match status" value="1"/>
</dbReference>
<keyword evidence="5" id="KW-0121">Carboxypeptidase</keyword>
<feature type="region of interest" description="Disordered" evidence="1">
    <location>
        <begin position="130"/>
        <end position="151"/>
    </location>
</feature>
<dbReference type="InterPro" id="IPR036366">
    <property type="entry name" value="PGBDSf"/>
</dbReference>
<dbReference type="PANTHER" id="PTHR34385">
    <property type="entry name" value="D-ALANYL-D-ALANINE CARBOXYPEPTIDASE"/>
    <property type="match status" value="1"/>
</dbReference>
<name>A0ABV7A4D8_9BACI</name>
<evidence type="ECO:0000256" key="2">
    <source>
        <dbReference type="SAM" id="SignalP"/>
    </source>
</evidence>
<keyword evidence="2" id="KW-0732">Signal</keyword>
<dbReference type="InterPro" id="IPR058193">
    <property type="entry name" value="VanY/YodJ_core_dom"/>
</dbReference>
<keyword evidence="6" id="KW-1185">Reference proteome</keyword>
<dbReference type="Gene3D" id="1.10.101.10">
    <property type="entry name" value="PGBD-like superfamily/PGBD"/>
    <property type="match status" value="1"/>
</dbReference>
<dbReference type="InterPro" id="IPR052179">
    <property type="entry name" value="DD-CPase-like"/>
</dbReference>
<dbReference type="InterPro" id="IPR036365">
    <property type="entry name" value="PGBD-like_sf"/>
</dbReference>
<gene>
    <name evidence="5" type="ORF">ACFODW_05965</name>
</gene>
<comment type="caution">
    <text evidence="5">The sequence shown here is derived from an EMBL/GenBank/DDBJ whole genome shotgun (WGS) entry which is preliminary data.</text>
</comment>
<organism evidence="5 6">
    <name type="scientific">Virgibacillus sediminis</name>
    <dbReference type="NCBI Taxonomy" id="202260"/>
    <lineage>
        <taxon>Bacteria</taxon>
        <taxon>Bacillati</taxon>
        <taxon>Bacillota</taxon>
        <taxon>Bacilli</taxon>
        <taxon>Bacillales</taxon>
        <taxon>Bacillaceae</taxon>
        <taxon>Virgibacillus</taxon>
    </lineage>
</organism>
<keyword evidence="5" id="KW-0645">Protease</keyword>
<proteinExistence type="predicted"/>
<evidence type="ECO:0000313" key="5">
    <source>
        <dbReference type="EMBL" id="MFC2947886.1"/>
    </source>
</evidence>
<dbReference type="Pfam" id="PF01471">
    <property type="entry name" value="PG_binding_1"/>
    <property type="match status" value="1"/>
</dbReference>
<feature type="region of interest" description="Disordered" evidence="1">
    <location>
        <begin position="28"/>
        <end position="66"/>
    </location>
</feature>
<sequence length="344" mass="38198">MINLRISAISAACFLLIFAAACTDAGTKKPEVTESENGADSEAASENNEKKPQLTLPEKGLQKKDEGKEVTELQNVLAAIGYPISANGVYDESTTWAVTDVQLQHEELIPLGIYNQQTKKALDEALSGSFNPEPGKGLPQETVTTTSDESTPVIANPYDQLALVNKQQALPNDYTPEDLVVPDVRFPFEDDLPKKKMRKPAAEALMNLFQAAEQEDIELFAQSGYRSYERQDSLFTAYANENGEEAANKFSARPGESEHQTGLTMDITSASVNFELTTDFGETKEGKWVEENAAEHGFIIRYPEGKEHITGYQYEPWHLRYVGEKAAKEIMNQGITLEEYLEKE</sequence>
<dbReference type="GO" id="GO:0004180">
    <property type="term" value="F:carboxypeptidase activity"/>
    <property type="evidence" value="ECO:0007669"/>
    <property type="project" value="UniProtKB-KW"/>
</dbReference>
<dbReference type="SUPFAM" id="SSF55166">
    <property type="entry name" value="Hedgehog/DD-peptidase"/>
    <property type="match status" value="1"/>
</dbReference>
<dbReference type="InterPro" id="IPR009045">
    <property type="entry name" value="Zn_M74/Hedgehog-like"/>
</dbReference>
<evidence type="ECO:0000313" key="6">
    <source>
        <dbReference type="Proteomes" id="UP001595387"/>
    </source>
</evidence>
<feature type="domain" description="Peptidoglycan binding-like" evidence="3">
    <location>
        <begin position="67"/>
        <end position="122"/>
    </location>
</feature>
<keyword evidence="5" id="KW-0378">Hydrolase</keyword>
<dbReference type="SUPFAM" id="SSF47090">
    <property type="entry name" value="PGBD-like"/>
    <property type="match status" value="1"/>
</dbReference>
<reference evidence="6" key="1">
    <citation type="journal article" date="2019" name="Int. J. Syst. Evol. Microbiol.">
        <title>The Global Catalogue of Microorganisms (GCM) 10K type strain sequencing project: providing services to taxonomists for standard genome sequencing and annotation.</title>
        <authorList>
            <consortium name="The Broad Institute Genomics Platform"/>
            <consortium name="The Broad Institute Genome Sequencing Center for Infectious Disease"/>
            <person name="Wu L."/>
            <person name="Ma J."/>
        </authorList>
    </citation>
    <scope>NUCLEOTIDE SEQUENCE [LARGE SCALE GENOMIC DNA]</scope>
    <source>
        <strain evidence="6">KCTC 13193</strain>
    </source>
</reference>
<dbReference type="RefSeq" id="WP_390304238.1">
    <property type="nucleotide sequence ID" value="NZ_JBHRRZ010000010.1"/>
</dbReference>
<dbReference type="Gene3D" id="3.30.1380.10">
    <property type="match status" value="1"/>
</dbReference>